<dbReference type="PANTHER" id="PTHR12156:SF23">
    <property type="entry name" value="PLECKSTRIN HOMOLOGY-LIKE DOMAIN FAMILY B MEMBER 1"/>
    <property type="match status" value="1"/>
</dbReference>
<dbReference type="Gene3D" id="2.60.200.20">
    <property type="match status" value="1"/>
</dbReference>
<accession>A0ABM1K6F1</accession>
<feature type="domain" description="FHA" evidence="1">
    <location>
        <begin position="65"/>
        <end position="120"/>
    </location>
</feature>
<protein>
    <submittedName>
        <fullName evidence="3">Pleckstrin homology-like domain family B member 1</fullName>
    </submittedName>
</protein>
<dbReference type="Pfam" id="PF00498">
    <property type="entry name" value="FHA"/>
    <property type="match status" value="1"/>
</dbReference>
<reference evidence="3" key="1">
    <citation type="submission" date="2025-08" db="UniProtKB">
        <authorList>
            <consortium name="RefSeq"/>
        </authorList>
    </citation>
    <scope>IDENTIFICATION</scope>
</reference>
<dbReference type="RefSeq" id="XP_015269288.1">
    <property type="nucleotide sequence ID" value="XM_015413802.1"/>
</dbReference>
<organism evidence="2 3">
    <name type="scientific">Gekko japonicus</name>
    <name type="common">Schlegel's Japanese gecko</name>
    <dbReference type="NCBI Taxonomy" id="146911"/>
    <lineage>
        <taxon>Eukaryota</taxon>
        <taxon>Metazoa</taxon>
        <taxon>Chordata</taxon>
        <taxon>Craniata</taxon>
        <taxon>Vertebrata</taxon>
        <taxon>Euteleostomi</taxon>
        <taxon>Lepidosauria</taxon>
        <taxon>Squamata</taxon>
        <taxon>Bifurcata</taxon>
        <taxon>Gekkota</taxon>
        <taxon>Gekkonidae</taxon>
        <taxon>Gekkoninae</taxon>
        <taxon>Gekko</taxon>
    </lineage>
</organism>
<gene>
    <name evidence="3" type="primary">LOC107112615</name>
</gene>
<evidence type="ECO:0000259" key="1">
    <source>
        <dbReference type="Pfam" id="PF00498"/>
    </source>
</evidence>
<name>A0ABM1K6F1_GEKJA</name>
<proteinExistence type="predicted"/>
<dbReference type="Proteomes" id="UP000694871">
    <property type="component" value="Unplaced"/>
</dbReference>
<evidence type="ECO:0000313" key="2">
    <source>
        <dbReference type="Proteomes" id="UP000694871"/>
    </source>
</evidence>
<dbReference type="SUPFAM" id="SSF49879">
    <property type="entry name" value="SMAD/FHA domain"/>
    <property type="match status" value="1"/>
</dbReference>
<dbReference type="PANTHER" id="PTHR12156">
    <property type="entry name" value="PLECKSTRIN HOMOLOGY-LIKE DOMAIN, FAMILY B, MEMBER 3"/>
    <property type="match status" value="1"/>
</dbReference>
<evidence type="ECO:0000313" key="3">
    <source>
        <dbReference type="RefSeq" id="XP_015269288.1"/>
    </source>
</evidence>
<dbReference type="InterPro" id="IPR052212">
    <property type="entry name" value="PH-like_domain"/>
</dbReference>
<dbReference type="InterPro" id="IPR008984">
    <property type="entry name" value="SMAD_FHA_dom_sf"/>
</dbReference>
<dbReference type="InterPro" id="IPR000253">
    <property type="entry name" value="FHA_dom"/>
</dbReference>
<dbReference type="GeneID" id="107112615"/>
<keyword evidence="2" id="KW-1185">Reference proteome</keyword>
<sequence>METCSRSRVAPTFRAQAPVQSKIVDLTEAGKGLQVQTEKPHLVSLGSGRLSTAITLLPLEEGRTVLGSATGDVVLQGAGVAPQHCFIENAHGTLTLHPCGNPCAIDGLAVTRPTRLSQEDFFPLSGRSTLTSFHRMPSKEPIWTGAQLTNS</sequence>